<dbReference type="EMBL" id="VTOU01000002">
    <property type="protein sequence ID" value="TZG27257.1"/>
    <property type="molecule type" value="Genomic_DNA"/>
</dbReference>
<gene>
    <name evidence="8" type="ORF">FYJ91_06440</name>
</gene>
<dbReference type="AlphaFoldDB" id="A0A5D9C7M3"/>
<feature type="domain" description="Haemolysin activator HlyB C-terminal" evidence="6">
    <location>
        <begin position="224"/>
        <end position="519"/>
    </location>
</feature>
<evidence type="ECO:0000259" key="6">
    <source>
        <dbReference type="Pfam" id="PF03865"/>
    </source>
</evidence>
<dbReference type="Pfam" id="PF08479">
    <property type="entry name" value="POTRA_2"/>
    <property type="match status" value="1"/>
</dbReference>
<dbReference type="GO" id="GO:0046819">
    <property type="term" value="P:protein secretion by the type V secretion system"/>
    <property type="evidence" value="ECO:0007669"/>
    <property type="project" value="TreeGrafter"/>
</dbReference>
<feature type="chain" id="PRO_5023107386" evidence="5">
    <location>
        <begin position="24"/>
        <end position="584"/>
    </location>
</feature>
<protein>
    <submittedName>
        <fullName evidence="8">ShlB/FhaC/HecB family hemolysin secretion/activation protein</fullName>
    </submittedName>
</protein>
<feature type="signal peptide" evidence="5">
    <location>
        <begin position="1"/>
        <end position="23"/>
    </location>
</feature>
<evidence type="ECO:0000313" key="8">
    <source>
        <dbReference type="EMBL" id="TZG27257.1"/>
    </source>
</evidence>
<evidence type="ECO:0000259" key="7">
    <source>
        <dbReference type="Pfam" id="PF08479"/>
    </source>
</evidence>
<name>A0A5D9C7M3_9SPHN</name>
<dbReference type="Proteomes" id="UP000322077">
    <property type="component" value="Unassembled WGS sequence"/>
</dbReference>
<dbReference type="Gene3D" id="3.10.20.310">
    <property type="entry name" value="membrane protein fhac"/>
    <property type="match status" value="1"/>
</dbReference>
<reference evidence="8 9" key="1">
    <citation type="submission" date="2019-08" db="EMBL/GenBank/DDBJ databases">
        <authorList>
            <person name="Wang G."/>
            <person name="Xu Z."/>
        </authorList>
    </citation>
    <scope>NUCLEOTIDE SEQUENCE [LARGE SCALE GENOMIC DNA]</scope>
    <source>
        <strain evidence="8 9">ZX</strain>
    </source>
</reference>
<dbReference type="GO" id="GO:0098046">
    <property type="term" value="C:type V protein secretion system complex"/>
    <property type="evidence" value="ECO:0007669"/>
    <property type="project" value="TreeGrafter"/>
</dbReference>
<evidence type="ECO:0000256" key="3">
    <source>
        <dbReference type="ARBA" id="ARBA00023237"/>
    </source>
</evidence>
<dbReference type="InterPro" id="IPR013686">
    <property type="entry name" value="Polypept-transport_assoc_ShlB"/>
</dbReference>
<dbReference type="InterPro" id="IPR051544">
    <property type="entry name" value="TPS_OM_transporter"/>
</dbReference>
<proteinExistence type="predicted"/>
<dbReference type="GO" id="GO:0008320">
    <property type="term" value="F:protein transmembrane transporter activity"/>
    <property type="evidence" value="ECO:0007669"/>
    <property type="project" value="TreeGrafter"/>
</dbReference>
<evidence type="ECO:0000256" key="2">
    <source>
        <dbReference type="ARBA" id="ARBA00022692"/>
    </source>
</evidence>
<keyword evidence="9" id="KW-1185">Reference proteome</keyword>
<accession>A0A5D9C7M3</accession>
<feature type="domain" description="Polypeptide-transport-associated ShlB-type" evidence="7">
    <location>
        <begin position="78"/>
        <end position="149"/>
    </location>
</feature>
<sequence length="584" mass="63503">MVRNRFALIAGVGGLSLLTSPLAAQVTAPQLAPTREEVTRNQRGGEVPTKGSKLLVDGGIERAPCALDDPAYADIKVTITEAQFNNLQGVTPEELRPAYASALGQERPISTICTIRDAAATILRQKGYLAAVQVPVQRIENGVVKFEVLFAKIVAIRVRGDAGKQEAILARYLSKLTQDPVFNRLTAERYLLLARDVPGMDVRLSLKPAGTAPGELVGEVSVVRTPFDLDANVQNFAAKGTGRWSGLLRGQGYGLLTSGDRLSASVSSTADFKEQQIAQLGYDMRLGSEGVVLSGNLTSAWTKPDINTPGLSLKARTLFWTGGISYPIKRSQALSVAVAGGLDYLNQTVRLNGIVFSRDHLRVLYARLDTDFSDIQEGRPSRWRGSGSVELRRGISILNASESGPLGSFTDRTFTGRPLGDPTATVVRASGEFEINTGYNVWVAVMPRAQYAFDPLLSFEQFSTGNYSIGRGYDPGTTIGDSGIGASYEIRWNRITPFPRYNLVFQPFLFADVARTWVKDVGAIQGYHDTSISLGGGVHAALNNRFRIDATLAVPMRRTGFQTEKPDPRFLISLTTKLWPWSAR</sequence>
<keyword evidence="1" id="KW-0472">Membrane</keyword>
<dbReference type="Pfam" id="PF03865">
    <property type="entry name" value="ShlB"/>
    <property type="match status" value="1"/>
</dbReference>
<feature type="region of interest" description="Disordered" evidence="4">
    <location>
        <begin position="33"/>
        <end position="52"/>
    </location>
</feature>
<keyword evidence="2" id="KW-0812">Transmembrane</keyword>
<comment type="caution">
    <text evidence="8">The sequence shown here is derived from an EMBL/GenBank/DDBJ whole genome shotgun (WGS) entry which is preliminary data.</text>
</comment>
<dbReference type="PANTHER" id="PTHR34597:SF6">
    <property type="entry name" value="BLR6126 PROTEIN"/>
    <property type="match status" value="1"/>
</dbReference>
<keyword evidence="5" id="KW-0732">Signal</keyword>
<keyword evidence="1" id="KW-1134">Transmembrane beta strand</keyword>
<dbReference type="Gene3D" id="2.40.160.50">
    <property type="entry name" value="membrane protein fhac: a member of the omp85/tpsb transporter family"/>
    <property type="match status" value="1"/>
</dbReference>
<organism evidence="8 9">
    <name type="scientific">Sphingomonas montanisoli</name>
    <dbReference type="NCBI Taxonomy" id="2606412"/>
    <lineage>
        <taxon>Bacteria</taxon>
        <taxon>Pseudomonadati</taxon>
        <taxon>Pseudomonadota</taxon>
        <taxon>Alphaproteobacteria</taxon>
        <taxon>Sphingomonadales</taxon>
        <taxon>Sphingomonadaceae</taxon>
        <taxon>Sphingomonas</taxon>
    </lineage>
</organism>
<evidence type="ECO:0000256" key="4">
    <source>
        <dbReference type="SAM" id="MobiDB-lite"/>
    </source>
</evidence>
<evidence type="ECO:0000256" key="1">
    <source>
        <dbReference type="ARBA" id="ARBA00022452"/>
    </source>
</evidence>
<evidence type="ECO:0000313" key="9">
    <source>
        <dbReference type="Proteomes" id="UP000322077"/>
    </source>
</evidence>
<evidence type="ECO:0000256" key="5">
    <source>
        <dbReference type="SAM" id="SignalP"/>
    </source>
</evidence>
<dbReference type="InterPro" id="IPR005565">
    <property type="entry name" value="Hemolysn_activator_HlyB_C"/>
</dbReference>
<keyword evidence="3" id="KW-0998">Cell outer membrane</keyword>
<dbReference type="PANTHER" id="PTHR34597">
    <property type="entry name" value="SLR1661 PROTEIN"/>
    <property type="match status" value="1"/>
</dbReference>